<proteinExistence type="predicted"/>
<reference evidence="1 2" key="1">
    <citation type="submission" date="2014-02" db="EMBL/GenBank/DDBJ databases">
        <title>Draft genome of Erwinia mallotivora strain BT-MARDI, a papaya dieback pathogen.</title>
        <authorList>
            <person name="Redzuan R."/>
            <person name="Abu Bakar N."/>
            <person name="Badrun R."/>
            <person name="Mohd Raih M.F."/>
            <person name="Rozano L."/>
            <person name="Mat Amin N."/>
        </authorList>
    </citation>
    <scope>NUCLEOTIDE SEQUENCE [LARGE SCALE GENOMIC DNA]</scope>
    <source>
        <strain evidence="1 2">BT-MARDI</strain>
    </source>
</reference>
<dbReference type="RefSeq" id="WP_034939029.1">
    <property type="nucleotide sequence ID" value="NZ_JFHN01000056.1"/>
</dbReference>
<sequence>MNNKPAWALLAAVLTLTGCARTEPVRNINQTVSSQYSSEQIKNAILQAGMSRQWMMRVAGPGVITGQLAQRGHQADIRVTYGKGHYSIDYVGSDNLRADKGQIHRSYNRWVNNLDHDIRFYLSAQTGN</sequence>
<dbReference type="Proteomes" id="UP000019918">
    <property type="component" value="Unassembled WGS sequence"/>
</dbReference>
<dbReference type="OrthoDB" id="9815328at2"/>
<dbReference type="PATRIC" id="fig|69222.5.peg.3229"/>
<dbReference type="AlphaFoldDB" id="A0A014M911"/>
<evidence type="ECO:0008006" key="3">
    <source>
        <dbReference type="Google" id="ProtNLM"/>
    </source>
</evidence>
<comment type="caution">
    <text evidence="1">The sequence shown here is derived from an EMBL/GenBank/DDBJ whole genome shotgun (WGS) entry which is preliminary data.</text>
</comment>
<dbReference type="EMBL" id="JFHN01000056">
    <property type="protein sequence ID" value="EXU74574.1"/>
    <property type="molecule type" value="Genomic_DNA"/>
</dbReference>
<accession>A0A014M911</accession>
<protein>
    <recommendedName>
        <fullName evidence="3">Lipoprotein</fullName>
    </recommendedName>
</protein>
<keyword evidence="2" id="KW-1185">Reference proteome</keyword>
<dbReference type="STRING" id="69222.BG55_15825"/>
<name>A0A014M911_9GAMM</name>
<evidence type="ECO:0000313" key="2">
    <source>
        <dbReference type="Proteomes" id="UP000019918"/>
    </source>
</evidence>
<dbReference type="PROSITE" id="PS51257">
    <property type="entry name" value="PROKAR_LIPOPROTEIN"/>
    <property type="match status" value="1"/>
</dbReference>
<evidence type="ECO:0000313" key="1">
    <source>
        <dbReference type="EMBL" id="EXU74574.1"/>
    </source>
</evidence>
<organism evidence="1 2">
    <name type="scientific">Erwinia mallotivora</name>
    <dbReference type="NCBI Taxonomy" id="69222"/>
    <lineage>
        <taxon>Bacteria</taxon>
        <taxon>Pseudomonadati</taxon>
        <taxon>Pseudomonadota</taxon>
        <taxon>Gammaproteobacteria</taxon>
        <taxon>Enterobacterales</taxon>
        <taxon>Erwiniaceae</taxon>
        <taxon>Erwinia</taxon>
    </lineage>
</organism>
<gene>
    <name evidence="1" type="ORF">BG55_15825</name>
</gene>